<accession>A0AAW6U117</accession>
<dbReference type="InterPro" id="IPR000889">
    <property type="entry name" value="Glutathione_peroxidase"/>
</dbReference>
<evidence type="ECO:0000256" key="1">
    <source>
        <dbReference type="ARBA" id="ARBA00006926"/>
    </source>
</evidence>
<dbReference type="PROSITE" id="PS00460">
    <property type="entry name" value="GLUTATHIONE_PEROXID_1"/>
    <property type="match status" value="1"/>
</dbReference>
<gene>
    <name evidence="7" type="ORF">QJ522_14130</name>
</gene>
<evidence type="ECO:0000256" key="5">
    <source>
        <dbReference type="RuleBase" id="RU000499"/>
    </source>
</evidence>
<evidence type="ECO:0000259" key="6">
    <source>
        <dbReference type="PROSITE" id="PS51352"/>
    </source>
</evidence>
<evidence type="ECO:0000313" key="7">
    <source>
        <dbReference type="EMBL" id="MDI6450194.1"/>
    </source>
</evidence>
<keyword evidence="2 5" id="KW-0575">Peroxidase</keyword>
<comment type="caution">
    <text evidence="7">The sequence shown here is derived from an EMBL/GenBank/DDBJ whole genome shotgun (WGS) entry which is preliminary data.</text>
</comment>
<feature type="active site" evidence="4">
    <location>
        <position position="70"/>
    </location>
</feature>
<organism evidence="7 8">
    <name type="scientific">Anaerobaca lacustris</name>
    <dbReference type="NCBI Taxonomy" id="3044600"/>
    <lineage>
        <taxon>Bacteria</taxon>
        <taxon>Pseudomonadati</taxon>
        <taxon>Planctomycetota</taxon>
        <taxon>Phycisphaerae</taxon>
        <taxon>Sedimentisphaerales</taxon>
        <taxon>Anaerobacaceae</taxon>
        <taxon>Anaerobaca</taxon>
    </lineage>
</organism>
<dbReference type="Gene3D" id="3.40.30.10">
    <property type="entry name" value="Glutaredoxin"/>
    <property type="match status" value="1"/>
</dbReference>
<dbReference type="AlphaFoldDB" id="A0AAW6U117"/>
<dbReference type="PROSITE" id="PS51352">
    <property type="entry name" value="THIOREDOXIN_2"/>
    <property type="match status" value="1"/>
</dbReference>
<dbReference type="PIRSF" id="PIRSF000303">
    <property type="entry name" value="Glutathion_perox"/>
    <property type="match status" value="1"/>
</dbReference>
<dbReference type="PANTHER" id="PTHR11592:SF78">
    <property type="entry name" value="GLUTATHIONE PEROXIDASE"/>
    <property type="match status" value="1"/>
</dbReference>
<dbReference type="FunFam" id="3.40.30.10:FF:000010">
    <property type="entry name" value="Glutathione peroxidase"/>
    <property type="match status" value="1"/>
</dbReference>
<dbReference type="GO" id="GO:0034599">
    <property type="term" value="P:cellular response to oxidative stress"/>
    <property type="evidence" value="ECO:0007669"/>
    <property type="project" value="TreeGrafter"/>
</dbReference>
<dbReference type="InterPro" id="IPR013766">
    <property type="entry name" value="Thioredoxin_domain"/>
</dbReference>
<proteinExistence type="inferred from homology"/>
<reference evidence="7" key="1">
    <citation type="submission" date="2023-05" db="EMBL/GenBank/DDBJ databases">
        <title>Anaerotaeda fermentans gen. nov., sp. nov., a novel anaerobic planctomycete of the new family within the order Sedimentisphaerales isolated from Taman Peninsula, Russia.</title>
        <authorList>
            <person name="Khomyakova M.A."/>
            <person name="Merkel A.Y."/>
            <person name="Slobodkin A.I."/>
        </authorList>
    </citation>
    <scope>NUCLEOTIDE SEQUENCE</scope>
    <source>
        <strain evidence="7">M17dextr</strain>
    </source>
</reference>
<dbReference type="InterPro" id="IPR036249">
    <property type="entry name" value="Thioredoxin-like_sf"/>
</dbReference>
<keyword evidence="8" id="KW-1185">Reference proteome</keyword>
<evidence type="ECO:0000313" key="8">
    <source>
        <dbReference type="Proteomes" id="UP001431776"/>
    </source>
</evidence>
<dbReference type="Proteomes" id="UP001431776">
    <property type="component" value="Unassembled WGS sequence"/>
</dbReference>
<dbReference type="RefSeq" id="WP_349245602.1">
    <property type="nucleotide sequence ID" value="NZ_JASCXX010000017.1"/>
</dbReference>
<protein>
    <recommendedName>
        <fullName evidence="5">Glutathione peroxidase</fullName>
    </recommendedName>
</protein>
<feature type="domain" description="Thioredoxin" evidence="6">
    <location>
        <begin position="32"/>
        <end position="200"/>
    </location>
</feature>
<keyword evidence="3 5" id="KW-0560">Oxidoreductase</keyword>
<evidence type="ECO:0000256" key="2">
    <source>
        <dbReference type="ARBA" id="ARBA00022559"/>
    </source>
</evidence>
<dbReference type="PANTHER" id="PTHR11592">
    <property type="entry name" value="GLUTATHIONE PEROXIDASE"/>
    <property type="match status" value="1"/>
</dbReference>
<dbReference type="CDD" id="cd00340">
    <property type="entry name" value="GSH_Peroxidase"/>
    <property type="match status" value="1"/>
</dbReference>
<comment type="similarity">
    <text evidence="1 5">Belongs to the glutathione peroxidase family.</text>
</comment>
<sequence>MNKRIVCLLSVSVLGVCTSCKQKVPETTGSSAAGSSPIHQFELNDIDGVPVKLAAYSGKVLLLVNVASKCGYTPQYAGLQQLHEKYQADGLVVLGFPANNFGSQEPGTEEQIKDFCTTNYNVTFPMFAKISVKGDDIHPLYKFLTEAAPAHTGSPGPVTWNFNKFLVGRDGNVIGRYDSKVEPLGAELVDEIEKALAEAS</sequence>
<dbReference type="PRINTS" id="PR01011">
    <property type="entry name" value="GLUTPROXDASE"/>
</dbReference>
<evidence type="ECO:0000256" key="4">
    <source>
        <dbReference type="PIRSR" id="PIRSR000303-1"/>
    </source>
</evidence>
<dbReference type="Pfam" id="PF00255">
    <property type="entry name" value="GSHPx"/>
    <property type="match status" value="1"/>
</dbReference>
<dbReference type="EMBL" id="JASCXX010000017">
    <property type="protein sequence ID" value="MDI6450194.1"/>
    <property type="molecule type" value="Genomic_DNA"/>
</dbReference>
<dbReference type="InterPro" id="IPR029759">
    <property type="entry name" value="GPX_AS"/>
</dbReference>
<name>A0AAW6U117_9BACT</name>
<dbReference type="SUPFAM" id="SSF52833">
    <property type="entry name" value="Thioredoxin-like"/>
    <property type="match status" value="1"/>
</dbReference>
<dbReference type="PROSITE" id="PS51355">
    <property type="entry name" value="GLUTATHIONE_PEROXID_3"/>
    <property type="match status" value="1"/>
</dbReference>
<dbReference type="GO" id="GO:0004601">
    <property type="term" value="F:peroxidase activity"/>
    <property type="evidence" value="ECO:0007669"/>
    <property type="project" value="UniProtKB-KW"/>
</dbReference>
<evidence type="ECO:0000256" key="3">
    <source>
        <dbReference type="ARBA" id="ARBA00023002"/>
    </source>
</evidence>